<dbReference type="InterPro" id="IPR050742">
    <property type="entry name" value="Helicase_Restrict-Modif_Enz"/>
</dbReference>
<accession>A0A166DL14</accession>
<dbReference type="Pfam" id="PF04851">
    <property type="entry name" value="ResIII"/>
    <property type="match status" value="1"/>
</dbReference>
<dbReference type="AlphaFoldDB" id="A0A166DL14"/>
<dbReference type="SUPFAM" id="SSF52540">
    <property type="entry name" value="P-loop containing nucleoside triphosphate hydrolases"/>
    <property type="match status" value="1"/>
</dbReference>
<protein>
    <submittedName>
        <fullName evidence="2">Type I restriction enzyme EcoKI subunit R</fullName>
    </submittedName>
</protein>
<dbReference type="InterPro" id="IPR001650">
    <property type="entry name" value="Helicase_C-like"/>
</dbReference>
<dbReference type="RefSeq" id="WP_066971417.1">
    <property type="nucleotide sequence ID" value="NZ_LWMT01000088.1"/>
</dbReference>
<dbReference type="EMBL" id="LWMT01000088">
    <property type="protein sequence ID" value="KZX15708.1"/>
    <property type="molecule type" value="Genomic_DNA"/>
</dbReference>
<dbReference type="PROSITE" id="PS51194">
    <property type="entry name" value="HELICASE_CTER"/>
    <property type="match status" value="1"/>
</dbReference>
<dbReference type="GO" id="GO:0005524">
    <property type="term" value="F:ATP binding"/>
    <property type="evidence" value="ECO:0007669"/>
    <property type="project" value="InterPro"/>
</dbReference>
<keyword evidence="3" id="KW-1185">Reference proteome</keyword>
<dbReference type="Proteomes" id="UP000077066">
    <property type="component" value="Unassembled WGS sequence"/>
</dbReference>
<name>A0A166DL14_9EURY</name>
<comment type="caution">
    <text evidence="2">The sequence shown here is derived from an EMBL/GenBank/DDBJ whole genome shotgun (WGS) entry which is preliminary data.</text>
</comment>
<evidence type="ECO:0000259" key="1">
    <source>
        <dbReference type="PROSITE" id="PS51194"/>
    </source>
</evidence>
<dbReference type="PATRIC" id="fig|55758.3.peg.692"/>
<dbReference type="Gene3D" id="3.40.50.300">
    <property type="entry name" value="P-loop containing nucleotide triphosphate hydrolases"/>
    <property type="match status" value="2"/>
</dbReference>
<dbReference type="Pfam" id="PF00271">
    <property type="entry name" value="Helicase_C"/>
    <property type="match status" value="1"/>
</dbReference>
<gene>
    <name evidence="2" type="ORF">MBFIL_06170</name>
</gene>
<feature type="domain" description="Helicase C-terminal" evidence="1">
    <location>
        <begin position="423"/>
        <end position="600"/>
    </location>
</feature>
<dbReference type="InterPro" id="IPR027417">
    <property type="entry name" value="P-loop_NTPase"/>
</dbReference>
<dbReference type="PANTHER" id="PTHR47396:SF1">
    <property type="entry name" value="ATP-DEPENDENT HELICASE IRC3-RELATED"/>
    <property type="match status" value="1"/>
</dbReference>
<evidence type="ECO:0000313" key="2">
    <source>
        <dbReference type="EMBL" id="KZX15708.1"/>
    </source>
</evidence>
<sequence length="960" mass="110838">MAKQIKGTGKNPLDMANFLSEEVNKAWDNGSFLDNVSPVTQDLLKHWFNENFVYIRDINFHKGQKQAILNIIYLHEVLEVENVMDLYLNTNPEILQKMDVDDLSKQKYQHPMYAVKMATGTGKTWVLNAILIWQYLNARAESLNGTEKSGKFSKNFLIVAPGLIVYNRLLDAFLGKEDSEGNRNFSSSDFYKFKKLFIPNYYTDVILTFVQNSVAKKEEISSKVTGDGLIAITNWHILAGVEEEIVIDNPLEYPKEVLTNVLPISPGTSGGNTLENLDNNFLKGNEIEYLADLDNLVVFNDEAHHIHEIKKGGEIGEVQWQKSLNFISKDKQNRFIQIDFSATPFSNTTGKNKIKHYFPHIIVDFDLKKAVVDGLVKMIAIDKRKEIDSIDLDFKAIRDGKKVIGLSEGQRLMLRAGLKKLKILDEEFTKLENKHPKMLVMCEDTQVAPYVTEFFKNEGLNDEDIMEIHSNKKGEVSEKQWNEIKQRLFNIDNYKKPKIIISVLMLREGFDVNNICVIVPLRSSDAPILLEQTIGRGLRLMWREPEYFDTKEENRKNVLVDKKEPSNYLDLLSIIEHPKFMDFYNKFLEDGVVINVEDTPESGNTLGDMISVGLRENYKSFDFYWPVILREREEILSKEELSLGGMEPFNIPLSTLQKIKGEGGEKFESHDIIVRTRFGEYDVTADLFSAETYNEFISKILNSITSSFQSVKKGQKSFPIMQINNAEIVRLIDEYIRYKLFNTEFNPLENENWRILLMSEKSIINHIIKEISKKIYQMQTNVNIQEAEVNKIFFSQIDTLRMRENYSLEVSKSIYDRLPYPSNKGGLEKLFIENVDIDGRVDSFIKINEYYHTFATITYIREDGLLARYFPDFIVKISNDIYLVETKSDNMISSGNVQFKRIATLEFIEKINQLKGDDRMDANWHYVLLGETTFKGMLNKGASIKEILDYSILRGCPIIL</sequence>
<dbReference type="GO" id="GO:0003677">
    <property type="term" value="F:DNA binding"/>
    <property type="evidence" value="ECO:0007669"/>
    <property type="project" value="InterPro"/>
</dbReference>
<evidence type="ECO:0000313" key="3">
    <source>
        <dbReference type="Proteomes" id="UP000077066"/>
    </source>
</evidence>
<dbReference type="InterPro" id="IPR006935">
    <property type="entry name" value="Helicase/UvrB_N"/>
</dbReference>
<dbReference type="REBASE" id="159252">
    <property type="entry name" value="Mfi11501ORF6160P"/>
</dbReference>
<dbReference type="STRING" id="55758.MBFIL_06170"/>
<dbReference type="PANTHER" id="PTHR47396">
    <property type="entry name" value="TYPE I RESTRICTION ENZYME ECOKI R PROTEIN"/>
    <property type="match status" value="1"/>
</dbReference>
<dbReference type="GO" id="GO:0005829">
    <property type="term" value="C:cytosol"/>
    <property type="evidence" value="ECO:0007669"/>
    <property type="project" value="TreeGrafter"/>
</dbReference>
<dbReference type="GO" id="GO:0016787">
    <property type="term" value="F:hydrolase activity"/>
    <property type="evidence" value="ECO:0007669"/>
    <property type="project" value="InterPro"/>
</dbReference>
<reference evidence="2 3" key="1">
    <citation type="submission" date="2016-04" db="EMBL/GenBank/DDBJ databases">
        <title>Genome sequence of Methanobrevibacter filiformis DSM 11501.</title>
        <authorList>
            <person name="Poehlein A."/>
            <person name="Seedorf H."/>
            <person name="Daniel R."/>
        </authorList>
    </citation>
    <scope>NUCLEOTIDE SEQUENCE [LARGE SCALE GENOMIC DNA]</scope>
    <source>
        <strain evidence="2 3">DSM 11501</strain>
    </source>
</reference>
<organism evidence="2 3">
    <name type="scientific">Methanobrevibacter filiformis</name>
    <dbReference type="NCBI Taxonomy" id="55758"/>
    <lineage>
        <taxon>Archaea</taxon>
        <taxon>Methanobacteriati</taxon>
        <taxon>Methanobacteriota</taxon>
        <taxon>Methanomada group</taxon>
        <taxon>Methanobacteria</taxon>
        <taxon>Methanobacteriales</taxon>
        <taxon>Methanobacteriaceae</taxon>
        <taxon>Methanobrevibacter</taxon>
    </lineage>
</organism>
<proteinExistence type="predicted"/>
<dbReference type="OrthoDB" id="75806at2157"/>